<dbReference type="EMBL" id="JACVVK020000033">
    <property type="protein sequence ID" value="KAK7501114.1"/>
    <property type="molecule type" value="Genomic_DNA"/>
</dbReference>
<name>A0ABD0LQ34_9CAEN</name>
<organism evidence="1 2">
    <name type="scientific">Batillaria attramentaria</name>
    <dbReference type="NCBI Taxonomy" id="370345"/>
    <lineage>
        <taxon>Eukaryota</taxon>
        <taxon>Metazoa</taxon>
        <taxon>Spiralia</taxon>
        <taxon>Lophotrochozoa</taxon>
        <taxon>Mollusca</taxon>
        <taxon>Gastropoda</taxon>
        <taxon>Caenogastropoda</taxon>
        <taxon>Sorbeoconcha</taxon>
        <taxon>Cerithioidea</taxon>
        <taxon>Batillariidae</taxon>
        <taxon>Batillaria</taxon>
    </lineage>
</organism>
<comment type="caution">
    <text evidence="1">The sequence shown here is derived from an EMBL/GenBank/DDBJ whole genome shotgun (WGS) entry which is preliminary data.</text>
</comment>
<protein>
    <submittedName>
        <fullName evidence="1">Uncharacterized protein</fullName>
    </submittedName>
</protein>
<keyword evidence="2" id="KW-1185">Reference proteome</keyword>
<gene>
    <name evidence="1" type="ORF">BaRGS_00007599</name>
</gene>
<evidence type="ECO:0000313" key="1">
    <source>
        <dbReference type="EMBL" id="KAK7501114.1"/>
    </source>
</evidence>
<dbReference type="Proteomes" id="UP001519460">
    <property type="component" value="Unassembled WGS sequence"/>
</dbReference>
<dbReference type="AlphaFoldDB" id="A0ABD0LQ34"/>
<proteinExistence type="predicted"/>
<evidence type="ECO:0000313" key="2">
    <source>
        <dbReference type="Proteomes" id="UP001519460"/>
    </source>
</evidence>
<accession>A0ABD0LQ34</accession>
<reference evidence="1 2" key="1">
    <citation type="journal article" date="2023" name="Sci. Data">
        <title>Genome assembly of the Korean intertidal mud-creeper Batillaria attramentaria.</title>
        <authorList>
            <person name="Patra A.K."/>
            <person name="Ho P.T."/>
            <person name="Jun S."/>
            <person name="Lee S.J."/>
            <person name="Kim Y."/>
            <person name="Won Y.J."/>
        </authorList>
    </citation>
    <scope>NUCLEOTIDE SEQUENCE [LARGE SCALE GENOMIC DNA]</scope>
    <source>
        <strain evidence="1">Wonlab-2016</strain>
    </source>
</reference>
<sequence length="136" mass="15260">MTCIHSTLHQYTRTILHYVSTTTTNTNGYSVLGRCFLRGGPNMTHAEHGSHRLMPPFQPQVLPDFSAKKCDISRDKSLFPLRLSGPCILPCAPEKHYASQEVEHTNKGYIRESIPQVTPELKYATSGQALAKRHPD</sequence>